<proteinExistence type="predicted"/>
<accession>A0ABN2IMM4</accession>
<reference evidence="3" key="1">
    <citation type="journal article" date="2019" name="Int. J. Syst. Evol. Microbiol.">
        <title>The Global Catalogue of Microorganisms (GCM) 10K type strain sequencing project: providing services to taxonomists for standard genome sequencing and annotation.</title>
        <authorList>
            <consortium name="The Broad Institute Genomics Platform"/>
            <consortium name="The Broad Institute Genome Sequencing Center for Infectious Disease"/>
            <person name="Wu L."/>
            <person name="Ma J."/>
        </authorList>
    </citation>
    <scope>NUCLEOTIDE SEQUENCE [LARGE SCALE GENOMIC DNA]</scope>
    <source>
        <strain evidence="3">JCM 14718</strain>
    </source>
</reference>
<evidence type="ECO:0000313" key="2">
    <source>
        <dbReference type="EMBL" id="GAA1707622.1"/>
    </source>
</evidence>
<evidence type="ECO:0000256" key="1">
    <source>
        <dbReference type="SAM" id="MobiDB-lite"/>
    </source>
</evidence>
<protein>
    <submittedName>
        <fullName evidence="2">Uncharacterized protein</fullName>
    </submittedName>
</protein>
<gene>
    <name evidence="2" type="ORF">GCM10009765_66380</name>
</gene>
<organism evidence="2 3">
    <name type="scientific">Fodinicola feengrottensis</name>
    <dbReference type="NCBI Taxonomy" id="435914"/>
    <lineage>
        <taxon>Bacteria</taxon>
        <taxon>Bacillati</taxon>
        <taxon>Actinomycetota</taxon>
        <taxon>Actinomycetes</taxon>
        <taxon>Mycobacteriales</taxon>
        <taxon>Fodinicola</taxon>
    </lineage>
</organism>
<keyword evidence="3" id="KW-1185">Reference proteome</keyword>
<sequence length="75" mass="8569">MKKGARDRESRRQAWFRDRIQSRTAPTEQLSAAFEYLQATLKRLPEEDADRAAQTICRDLIATTESLASNKTKVA</sequence>
<dbReference type="EMBL" id="BAAANY010000032">
    <property type="protein sequence ID" value="GAA1707622.1"/>
    <property type="molecule type" value="Genomic_DNA"/>
</dbReference>
<comment type="caution">
    <text evidence="2">The sequence shown here is derived from an EMBL/GenBank/DDBJ whole genome shotgun (WGS) entry which is preliminary data.</text>
</comment>
<name>A0ABN2IMM4_9ACTN</name>
<dbReference type="Proteomes" id="UP001500618">
    <property type="component" value="Unassembled WGS sequence"/>
</dbReference>
<evidence type="ECO:0000313" key="3">
    <source>
        <dbReference type="Proteomes" id="UP001500618"/>
    </source>
</evidence>
<feature type="region of interest" description="Disordered" evidence="1">
    <location>
        <begin position="1"/>
        <end position="20"/>
    </location>
</feature>